<gene>
    <name evidence="6" type="ORF">RHODO2019_11115</name>
</gene>
<accession>A0ABY6NWI4</accession>
<keyword evidence="4" id="KW-0472">Membrane</keyword>
<feature type="transmembrane region" description="Helical" evidence="4">
    <location>
        <begin position="128"/>
        <end position="145"/>
    </location>
</feature>
<dbReference type="Gene3D" id="1.20.5.1930">
    <property type="match status" value="1"/>
</dbReference>
<evidence type="ECO:0000256" key="2">
    <source>
        <dbReference type="ARBA" id="ARBA00022777"/>
    </source>
</evidence>
<dbReference type="SUPFAM" id="SSF55874">
    <property type="entry name" value="ATPase domain of HSP90 chaperone/DNA topoisomerase II/histidine kinase"/>
    <property type="match status" value="1"/>
</dbReference>
<dbReference type="InterPro" id="IPR050482">
    <property type="entry name" value="Sensor_HK_TwoCompSys"/>
</dbReference>
<dbReference type="Pfam" id="PF07730">
    <property type="entry name" value="HisKA_3"/>
    <property type="match status" value="1"/>
</dbReference>
<keyword evidence="6" id="KW-0548">Nucleotidyltransferase</keyword>
<keyword evidence="7" id="KW-1185">Reference proteome</keyword>
<feature type="transmembrane region" description="Helical" evidence="4">
    <location>
        <begin position="29"/>
        <end position="47"/>
    </location>
</feature>
<protein>
    <submittedName>
        <fullName evidence="6">Histidine kinase</fullName>
    </submittedName>
</protein>
<dbReference type="Proteomes" id="UP001164965">
    <property type="component" value="Chromosome"/>
</dbReference>
<evidence type="ECO:0000256" key="3">
    <source>
        <dbReference type="ARBA" id="ARBA00023012"/>
    </source>
</evidence>
<feature type="transmembrane region" description="Helical" evidence="4">
    <location>
        <begin position="89"/>
        <end position="116"/>
    </location>
</feature>
<keyword evidence="2 6" id="KW-0418">Kinase</keyword>
<keyword evidence="4" id="KW-0812">Transmembrane</keyword>
<keyword evidence="3" id="KW-0902">Two-component regulatory system</keyword>
<keyword evidence="4" id="KW-1133">Transmembrane helix</keyword>
<feature type="transmembrane region" description="Helical" evidence="4">
    <location>
        <begin position="157"/>
        <end position="178"/>
    </location>
</feature>
<dbReference type="GO" id="GO:0016301">
    <property type="term" value="F:kinase activity"/>
    <property type="evidence" value="ECO:0007669"/>
    <property type="project" value="UniProtKB-KW"/>
</dbReference>
<sequence length="383" mass="40089">MAPPEPSRDVAPAAVPDPLPRPFWVRNPWVWRVVALGFLSFLVVAAVEEVRSGDPLALKVLVLSLMTAYGAVYLAVLPSEVASYRDARTVAVLGTLGVVLVALLGPDSIGLLMYALVSAATTLPPARAIPVVWVTCAGMLLYTGLVGDGPHWAEVSVYGGTALMLVILMSLRTAVFALREANDEVARLAVADERARLARDLHDVLGHSLTTITVKAALARRLMEAGETARATAEITDVEVLTRQTLADVRSTVSAQRRASLPAELAGSRAVLTAAGIEAVLPQATDEVAEPYREAFAHVLREAVTNVVRHSGARRCEVRLGPSWVEVRDDGSGAVVGSAPGTGIAGLRERLGPLGATVHAGPAPGGGFLLRVSADEPATAVPA</sequence>
<dbReference type="InterPro" id="IPR036890">
    <property type="entry name" value="HATPase_C_sf"/>
</dbReference>
<dbReference type="EMBL" id="CP110615">
    <property type="protein sequence ID" value="UZJ23755.1"/>
    <property type="molecule type" value="Genomic_DNA"/>
</dbReference>
<dbReference type="RefSeq" id="WP_265381863.1">
    <property type="nucleotide sequence ID" value="NZ_CP110615.1"/>
</dbReference>
<dbReference type="CDD" id="cd16917">
    <property type="entry name" value="HATPase_UhpB-NarQ-NarX-like"/>
    <property type="match status" value="1"/>
</dbReference>
<evidence type="ECO:0000313" key="6">
    <source>
        <dbReference type="EMBL" id="UZJ23755.1"/>
    </source>
</evidence>
<dbReference type="PANTHER" id="PTHR24421">
    <property type="entry name" value="NITRATE/NITRITE SENSOR PROTEIN NARX-RELATED"/>
    <property type="match status" value="1"/>
</dbReference>
<reference evidence="6" key="1">
    <citation type="submission" date="2022-10" db="EMBL/GenBank/DDBJ databases">
        <title>Rhodococcus sp.75.</title>
        <authorList>
            <person name="Sun M."/>
        </authorList>
    </citation>
    <scope>NUCLEOTIDE SEQUENCE</scope>
    <source>
        <strain evidence="6">75</strain>
    </source>
</reference>
<name>A0ABY6NWI4_9NOCA</name>
<evidence type="ECO:0000259" key="5">
    <source>
        <dbReference type="Pfam" id="PF07730"/>
    </source>
</evidence>
<dbReference type="PANTHER" id="PTHR24421:SF63">
    <property type="entry name" value="SENSOR HISTIDINE KINASE DESK"/>
    <property type="match status" value="1"/>
</dbReference>
<dbReference type="GO" id="GO:0016779">
    <property type="term" value="F:nucleotidyltransferase activity"/>
    <property type="evidence" value="ECO:0007669"/>
    <property type="project" value="UniProtKB-KW"/>
</dbReference>
<dbReference type="InterPro" id="IPR011712">
    <property type="entry name" value="Sig_transdc_His_kin_sub3_dim/P"/>
</dbReference>
<feature type="domain" description="Signal transduction histidine kinase subgroup 3 dimerisation and phosphoacceptor" evidence="5">
    <location>
        <begin position="193"/>
        <end position="259"/>
    </location>
</feature>
<feature type="transmembrane region" description="Helical" evidence="4">
    <location>
        <begin position="56"/>
        <end position="77"/>
    </location>
</feature>
<keyword evidence="1" id="KW-0808">Transferase</keyword>
<evidence type="ECO:0000256" key="4">
    <source>
        <dbReference type="SAM" id="Phobius"/>
    </source>
</evidence>
<organism evidence="6 7">
    <name type="scientific">Rhodococcus antarcticus</name>
    <dbReference type="NCBI Taxonomy" id="2987751"/>
    <lineage>
        <taxon>Bacteria</taxon>
        <taxon>Bacillati</taxon>
        <taxon>Actinomycetota</taxon>
        <taxon>Actinomycetes</taxon>
        <taxon>Mycobacteriales</taxon>
        <taxon>Nocardiaceae</taxon>
        <taxon>Rhodococcus</taxon>
    </lineage>
</organism>
<evidence type="ECO:0000256" key="1">
    <source>
        <dbReference type="ARBA" id="ARBA00022679"/>
    </source>
</evidence>
<dbReference type="Gene3D" id="3.30.565.10">
    <property type="entry name" value="Histidine kinase-like ATPase, C-terminal domain"/>
    <property type="match status" value="1"/>
</dbReference>
<proteinExistence type="predicted"/>
<evidence type="ECO:0000313" key="7">
    <source>
        <dbReference type="Proteomes" id="UP001164965"/>
    </source>
</evidence>